<dbReference type="InterPro" id="IPR011008">
    <property type="entry name" value="Dimeric_a/b-barrel"/>
</dbReference>
<keyword evidence="2" id="KW-1185">Reference proteome</keyword>
<protein>
    <submittedName>
        <fullName evidence="1">DUF1428 domain-containing protein</fullName>
    </submittedName>
</protein>
<dbReference type="SUPFAM" id="SSF54909">
    <property type="entry name" value="Dimeric alpha+beta barrel"/>
    <property type="match status" value="1"/>
</dbReference>
<dbReference type="PIRSF" id="PIRSF007028">
    <property type="entry name" value="UCP007028"/>
    <property type="match status" value="1"/>
</dbReference>
<dbReference type="Gene3D" id="3.30.70.100">
    <property type="match status" value="1"/>
</dbReference>
<evidence type="ECO:0000313" key="2">
    <source>
        <dbReference type="Proteomes" id="UP001056937"/>
    </source>
</evidence>
<name>A0ABY4XCK9_9SPHN</name>
<dbReference type="EMBL" id="CP084931">
    <property type="protein sequence ID" value="USI74709.1"/>
    <property type="molecule type" value="Genomic_DNA"/>
</dbReference>
<organism evidence="1 2">
    <name type="scientific">Sphingomonas morindae</name>
    <dbReference type="NCBI Taxonomy" id="1541170"/>
    <lineage>
        <taxon>Bacteria</taxon>
        <taxon>Pseudomonadati</taxon>
        <taxon>Pseudomonadota</taxon>
        <taxon>Alphaproteobacteria</taxon>
        <taxon>Sphingomonadales</taxon>
        <taxon>Sphingomonadaceae</taxon>
        <taxon>Sphingomonas</taxon>
    </lineage>
</organism>
<dbReference type="InterPro" id="IPR009874">
    <property type="entry name" value="DUF1428"/>
</dbReference>
<dbReference type="Pfam" id="PF07237">
    <property type="entry name" value="DUF1428"/>
    <property type="match status" value="1"/>
</dbReference>
<dbReference type="RefSeq" id="WP_252168523.1">
    <property type="nucleotide sequence ID" value="NZ_CP084931.1"/>
</dbReference>
<evidence type="ECO:0000313" key="1">
    <source>
        <dbReference type="EMBL" id="USI74709.1"/>
    </source>
</evidence>
<sequence length="125" mass="14222">MYICGLVIPVPDDSKEAYRRWAENSADFFKDYGCLEIVECWEDFIPNGVQTDFRKAVAARDGEKIVFTWQVWSDKASFQAAEEKMHHDPRMDSAGTPPFDAKRLILGCFQPIARMTRDGALPALC</sequence>
<gene>
    <name evidence="1" type="ORF">LHA26_18335</name>
</gene>
<dbReference type="Proteomes" id="UP001056937">
    <property type="component" value="Chromosome 2"/>
</dbReference>
<reference evidence="1" key="1">
    <citation type="journal article" date="2022" name="Toxins">
        <title>Genomic Analysis of Sphingopyxis sp. USTB-05 for Biodegrading Cyanobacterial Hepatotoxins.</title>
        <authorList>
            <person name="Liu C."/>
            <person name="Xu Q."/>
            <person name="Zhao Z."/>
            <person name="Zhang H."/>
            <person name="Liu X."/>
            <person name="Yin C."/>
            <person name="Liu Y."/>
            <person name="Yan H."/>
        </authorList>
    </citation>
    <scope>NUCLEOTIDE SEQUENCE</scope>
    <source>
        <strain evidence="1">NBD5</strain>
    </source>
</reference>
<proteinExistence type="predicted"/>
<accession>A0ABY4XCK9</accession>